<dbReference type="Pfam" id="PF10764">
    <property type="entry name" value="Gin"/>
    <property type="match status" value="1"/>
</dbReference>
<dbReference type="Proteomes" id="UP001596500">
    <property type="component" value="Unassembled WGS sequence"/>
</dbReference>
<name>A0ABW2RRK5_9BACL</name>
<reference evidence="2" key="1">
    <citation type="journal article" date="2019" name="Int. J. Syst. Evol. Microbiol.">
        <title>The Global Catalogue of Microorganisms (GCM) 10K type strain sequencing project: providing services to taxonomists for standard genome sequencing and annotation.</title>
        <authorList>
            <consortium name="The Broad Institute Genomics Platform"/>
            <consortium name="The Broad Institute Genome Sequencing Center for Infectious Disease"/>
            <person name="Wu L."/>
            <person name="Ma J."/>
        </authorList>
    </citation>
    <scope>NUCLEOTIDE SEQUENCE [LARGE SCALE GENOMIC DNA]</scope>
    <source>
        <strain evidence="2">CGMCC 1.12942</strain>
    </source>
</reference>
<accession>A0ABW2RRK5</accession>
<keyword evidence="2" id="KW-1185">Reference proteome</keyword>
<gene>
    <name evidence="1" type="ORF">ACFQNG_20225</name>
</gene>
<organism evidence="1 2">
    <name type="scientific">Laceyella putida</name>
    <dbReference type="NCBI Taxonomy" id="110101"/>
    <lineage>
        <taxon>Bacteria</taxon>
        <taxon>Bacillati</taxon>
        <taxon>Bacillota</taxon>
        <taxon>Bacilli</taxon>
        <taxon>Bacillales</taxon>
        <taxon>Thermoactinomycetaceae</taxon>
        <taxon>Laceyella</taxon>
    </lineage>
</organism>
<dbReference type="EMBL" id="JBHTBW010000085">
    <property type="protein sequence ID" value="MFC7443387.1"/>
    <property type="molecule type" value="Genomic_DNA"/>
</dbReference>
<evidence type="ECO:0000313" key="1">
    <source>
        <dbReference type="EMBL" id="MFC7443387.1"/>
    </source>
</evidence>
<evidence type="ECO:0000313" key="2">
    <source>
        <dbReference type="Proteomes" id="UP001596500"/>
    </source>
</evidence>
<protein>
    <submittedName>
        <fullName evidence="1">Sigma factor G inhibitor Gin</fullName>
    </submittedName>
</protein>
<comment type="caution">
    <text evidence="1">The sequence shown here is derived from an EMBL/GenBank/DDBJ whole genome shotgun (WGS) entry which is preliminary data.</text>
</comment>
<dbReference type="InterPro" id="IPR019700">
    <property type="entry name" value="Sigma-G_inhibitor_Gin"/>
</dbReference>
<sequence length="70" mass="8145">MEIKDEGGGQNMEEKKWPHACMICGQEKEEGLEILGKQICCTCEEEMVQSKVEDPVYLYYVWRLRGLFAN</sequence>
<proteinExistence type="predicted"/>
<dbReference type="RefSeq" id="WP_379867715.1">
    <property type="nucleotide sequence ID" value="NZ_JBHTBW010000085.1"/>
</dbReference>